<comment type="caution">
    <text evidence="1">The sequence shown here is derived from an EMBL/GenBank/DDBJ whole genome shotgun (WGS) entry which is preliminary data.</text>
</comment>
<keyword evidence="2" id="KW-1185">Reference proteome</keyword>
<proteinExistence type="predicted"/>
<reference evidence="1" key="1">
    <citation type="submission" date="2020-08" db="EMBL/GenBank/DDBJ databases">
        <title>Multicomponent nature underlies the extraordinary mechanical properties of spider dragline silk.</title>
        <authorList>
            <person name="Kono N."/>
            <person name="Nakamura H."/>
            <person name="Mori M."/>
            <person name="Yoshida Y."/>
            <person name="Ohtoshi R."/>
            <person name="Malay A.D."/>
            <person name="Moran D.A.P."/>
            <person name="Tomita M."/>
            <person name="Numata K."/>
            <person name="Arakawa K."/>
        </authorList>
    </citation>
    <scope>NUCLEOTIDE SEQUENCE</scope>
</reference>
<protein>
    <recommendedName>
        <fullName evidence="3">Transposase</fullName>
    </recommendedName>
</protein>
<dbReference type="AlphaFoldDB" id="A0A8X6S0K3"/>
<dbReference type="EMBL" id="BMAU01021202">
    <property type="protein sequence ID" value="GFX98367.1"/>
    <property type="molecule type" value="Genomic_DNA"/>
</dbReference>
<dbReference type="Gene3D" id="3.30.420.10">
    <property type="entry name" value="Ribonuclease H-like superfamily/Ribonuclease H"/>
    <property type="match status" value="1"/>
</dbReference>
<organism evidence="1 2">
    <name type="scientific">Trichonephila clavipes</name>
    <name type="common">Golden silk orbweaver</name>
    <name type="synonym">Nephila clavipes</name>
    <dbReference type="NCBI Taxonomy" id="2585209"/>
    <lineage>
        <taxon>Eukaryota</taxon>
        <taxon>Metazoa</taxon>
        <taxon>Ecdysozoa</taxon>
        <taxon>Arthropoda</taxon>
        <taxon>Chelicerata</taxon>
        <taxon>Arachnida</taxon>
        <taxon>Araneae</taxon>
        <taxon>Araneomorphae</taxon>
        <taxon>Entelegynae</taxon>
        <taxon>Araneoidea</taxon>
        <taxon>Nephilidae</taxon>
        <taxon>Trichonephila</taxon>
    </lineage>
</organism>
<dbReference type="GO" id="GO:0003676">
    <property type="term" value="F:nucleic acid binding"/>
    <property type="evidence" value="ECO:0007669"/>
    <property type="project" value="InterPro"/>
</dbReference>
<accession>A0A8X6S0K3</accession>
<evidence type="ECO:0000313" key="1">
    <source>
        <dbReference type="EMBL" id="GFX98367.1"/>
    </source>
</evidence>
<dbReference type="Proteomes" id="UP000887159">
    <property type="component" value="Unassembled WGS sequence"/>
</dbReference>
<name>A0A8X6S0K3_TRICX</name>
<evidence type="ECO:0000313" key="2">
    <source>
        <dbReference type="Proteomes" id="UP000887159"/>
    </source>
</evidence>
<sequence>MLDQDNVPVHIALSVKQFSAHKCITVLEHSPHPQDFAPYDFYQFLQRKNVLKRTHCQSVDEVKAKMADLLKMVTPNEQQHCLERWKT</sequence>
<evidence type="ECO:0008006" key="3">
    <source>
        <dbReference type="Google" id="ProtNLM"/>
    </source>
</evidence>
<gene>
    <name evidence="1" type="ORF">TNCV_4001361</name>
</gene>
<dbReference type="InterPro" id="IPR036397">
    <property type="entry name" value="RNaseH_sf"/>
</dbReference>